<evidence type="ECO:0000313" key="9">
    <source>
        <dbReference type="Proteomes" id="UP000095767"/>
    </source>
</evidence>
<dbReference type="GO" id="GO:0000981">
    <property type="term" value="F:DNA-binding transcription factor activity, RNA polymerase II-specific"/>
    <property type="evidence" value="ECO:0007669"/>
    <property type="project" value="TreeGrafter"/>
</dbReference>
<keyword evidence="6" id="KW-0175">Coiled coil</keyword>
<comment type="subcellular location">
    <subcellularLocation>
        <location evidence="1">Nucleus</location>
    </subcellularLocation>
</comment>
<dbReference type="GO" id="GO:0046983">
    <property type="term" value="F:protein dimerization activity"/>
    <property type="evidence" value="ECO:0007669"/>
    <property type="project" value="InterPro"/>
</dbReference>
<evidence type="ECO:0000256" key="3">
    <source>
        <dbReference type="ARBA" id="ARBA00023125"/>
    </source>
</evidence>
<dbReference type="Proteomes" id="UP000095767">
    <property type="component" value="Unassembled WGS sequence"/>
</dbReference>
<dbReference type="FunFam" id="3.40.1810.10:FF:000006">
    <property type="entry name" value="Agamous-like MADS-box protein AGL62"/>
    <property type="match status" value="1"/>
</dbReference>
<dbReference type="SUPFAM" id="SSF55455">
    <property type="entry name" value="SRF-like"/>
    <property type="match status" value="1"/>
</dbReference>
<dbReference type="GO" id="GO:0005634">
    <property type="term" value="C:nucleus"/>
    <property type="evidence" value="ECO:0007669"/>
    <property type="project" value="UniProtKB-SubCell"/>
</dbReference>
<dbReference type="PANTHER" id="PTHR11945:SF629">
    <property type="entry name" value="OS02G0164450 PROTEIN"/>
    <property type="match status" value="1"/>
</dbReference>
<evidence type="ECO:0000256" key="1">
    <source>
        <dbReference type="ARBA" id="ARBA00004123"/>
    </source>
</evidence>
<evidence type="ECO:0000313" key="8">
    <source>
        <dbReference type="EMBL" id="OEL15826.1"/>
    </source>
</evidence>
<protein>
    <recommendedName>
        <fullName evidence="7">MADS-box domain-containing protein</fullName>
    </recommendedName>
</protein>
<dbReference type="GO" id="GO:0000978">
    <property type="term" value="F:RNA polymerase II cis-regulatory region sequence-specific DNA binding"/>
    <property type="evidence" value="ECO:0007669"/>
    <property type="project" value="TreeGrafter"/>
</dbReference>
<feature type="domain" description="MADS-box" evidence="7">
    <location>
        <begin position="8"/>
        <end position="59"/>
    </location>
</feature>
<dbReference type="PROSITE" id="PS50066">
    <property type="entry name" value="MADS_BOX_2"/>
    <property type="match status" value="1"/>
</dbReference>
<organism evidence="8 9">
    <name type="scientific">Dichanthelium oligosanthes</name>
    <dbReference type="NCBI Taxonomy" id="888268"/>
    <lineage>
        <taxon>Eukaryota</taxon>
        <taxon>Viridiplantae</taxon>
        <taxon>Streptophyta</taxon>
        <taxon>Embryophyta</taxon>
        <taxon>Tracheophyta</taxon>
        <taxon>Spermatophyta</taxon>
        <taxon>Magnoliopsida</taxon>
        <taxon>Liliopsida</taxon>
        <taxon>Poales</taxon>
        <taxon>Poaceae</taxon>
        <taxon>PACMAD clade</taxon>
        <taxon>Panicoideae</taxon>
        <taxon>Panicodae</taxon>
        <taxon>Paniceae</taxon>
        <taxon>Dichantheliinae</taxon>
        <taxon>Dichanthelium</taxon>
    </lineage>
</organism>
<dbReference type="PRINTS" id="PR00404">
    <property type="entry name" value="MADSDOMAIN"/>
</dbReference>
<reference evidence="8 9" key="1">
    <citation type="submission" date="2016-09" db="EMBL/GenBank/DDBJ databases">
        <title>The draft genome of Dichanthelium oligosanthes: A C3 panicoid grass species.</title>
        <authorList>
            <person name="Studer A.J."/>
            <person name="Schnable J.C."/>
            <person name="Brutnell T.P."/>
        </authorList>
    </citation>
    <scope>NUCLEOTIDE SEQUENCE [LARGE SCALE GENOMIC DNA]</scope>
    <source>
        <strain evidence="9">cv. Kellogg 1175</strain>
        <tissue evidence="8">Leaf</tissue>
    </source>
</reference>
<evidence type="ECO:0000256" key="4">
    <source>
        <dbReference type="ARBA" id="ARBA00023163"/>
    </source>
</evidence>
<keyword evidence="3" id="KW-0238">DNA-binding</keyword>
<dbReference type="EMBL" id="LWDX02065341">
    <property type="protein sequence ID" value="OEL15826.1"/>
    <property type="molecule type" value="Genomic_DNA"/>
</dbReference>
<evidence type="ECO:0000256" key="2">
    <source>
        <dbReference type="ARBA" id="ARBA00023015"/>
    </source>
</evidence>
<dbReference type="Pfam" id="PF00319">
    <property type="entry name" value="SRF-TF"/>
    <property type="match status" value="1"/>
</dbReference>
<dbReference type="PANTHER" id="PTHR11945">
    <property type="entry name" value="MADS BOX PROTEIN"/>
    <property type="match status" value="1"/>
</dbReference>
<dbReference type="Gene3D" id="3.40.1810.10">
    <property type="entry name" value="Transcription factor, MADS-box"/>
    <property type="match status" value="1"/>
</dbReference>
<dbReference type="STRING" id="888268.A0A1E5USG5"/>
<gene>
    <name evidence="8" type="ORF">BAE44_0023156</name>
</gene>
<keyword evidence="2" id="KW-0805">Transcription regulation</keyword>
<dbReference type="OrthoDB" id="778914at2759"/>
<accession>A0A1E5USG5</accession>
<feature type="coiled-coil region" evidence="6">
    <location>
        <begin position="103"/>
        <end position="175"/>
    </location>
</feature>
<sequence length="191" mass="21304">MVKPNTSKGKKEVEIKRIENKKARQVCFSKRRQGLFKKASELSILCGAMVGTVVFSEAGSRSFSFGHPSIDDVVNRFLSPVTPDVPASGGASHDNGGLVTDTVHELNIEYLELEQSLESEKKRKERLQEAIEKEMGEPMMRWLNANILELGLDELQEFQKKLEEIDGIVKEVNKALVEGRQTPGSHAVPAW</sequence>
<dbReference type="InterPro" id="IPR036879">
    <property type="entry name" value="TF_MADSbox_sf"/>
</dbReference>
<evidence type="ECO:0000256" key="6">
    <source>
        <dbReference type="SAM" id="Coils"/>
    </source>
</evidence>
<evidence type="ECO:0000256" key="5">
    <source>
        <dbReference type="ARBA" id="ARBA00023242"/>
    </source>
</evidence>
<evidence type="ECO:0000259" key="7">
    <source>
        <dbReference type="PROSITE" id="PS50066"/>
    </source>
</evidence>
<comment type="caution">
    <text evidence="8">The sequence shown here is derived from an EMBL/GenBank/DDBJ whole genome shotgun (WGS) entry which is preliminary data.</text>
</comment>
<dbReference type="AlphaFoldDB" id="A0A1E5USG5"/>
<dbReference type="SMART" id="SM00432">
    <property type="entry name" value="MADS"/>
    <property type="match status" value="1"/>
</dbReference>
<keyword evidence="4" id="KW-0804">Transcription</keyword>
<keyword evidence="5" id="KW-0539">Nucleus</keyword>
<proteinExistence type="predicted"/>
<dbReference type="InterPro" id="IPR002100">
    <property type="entry name" value="TF_MADSbox"/>
</dbReference>
<keyword evidence="9" id="KW-1185">Reference proteome</keyword>
<name>A0A1E5USG5_9POAL</name>